<protein>
    <submittedName>
        <fullName evidence="1">Uncharacterized protein</fullName>
    </submittedName>
</protein>
<dbReference type="AlphaFoldDB" id="A0AAN9PY91"/>
<keyword evidence="2" id="KW-1185">Reference proteome</keyword>
<dbReference type="EMBL" id="JAYKXN010000001">
    <property type="protein sequence ID" value="KAK7316970.1"/>
    <property type="molecule type" value="Genomic_DNA"/>
</dbReference>
<name>A0AAN9PY91_CLITE</name>
<evidence type="ECO:0000313" key="2">
    <source>
        <dbReference type="Proteomes" id="UP001359559"/>
    </source>
</evidence>
<comment type="caution">
    <text evidence="1">The sequence shown here is derived from an EMBL/GenBank/DDBJ whole genome shotgun (WGS) entry which is preliminary data.</text>
</comment>
<organism evidence="1 2">
    <name type="scientific">Clitoria ternatea</name>
    <name type="common">Butterfly pea</name>
    <dbReference type="NCBI Taxonomy" id="43366"/>
    <lineage>
        <taxon>Eukaryota</taxon>
        <taxon>Viridiplantae</taxon>
        <taxon>Streptophyta</taxon>
        <taxon>Embryophyta</taxon>
        <taxon>Tracheophyta</taxon>
        <taxon>Spermatophyta</taxon>
        <taxon>Magnoliopsida</taxon>
        <taxon>eudicotyledons</taxon>
        <taxon>Gunneridae</taxon>
        <taxon>Pentapetalae</taxon>
        <taxon>rosids</taxon>
        <taxon>fabids</taxon>
        <taxon>Fabales</taxon>
        <taxon>Fabaceae</taxon>
        <taxon>Papilionoideae</taxon>
        <taxon>50 kb inversion clade</taxon>
        <taxon>NPAAA clade</taxon>
        <taxon>indigoferoid/millettioid clade</taxon>
        <taxon>Phaseoleae</taxon>
        <taxon>Clitoria</taxon>
    </lineage>
</organism>
<gene>
    <name evidence="1" type="ORF">RJT34_00817</name>
</gene>
<reference evidence="1 2" key="1">
    <citation type="submission" date="2024-01" db="EMBL/GenBank/DDBJ databases">
        <title>The genomes of 5 underutilized Papilionoideae crops provide insights into root nodulation and disease resistance.</title>
        <authorList>
            <person name="Yuan L."/>
        </authorList>
    </citation>
    <scope>NUCLEOTIDE SEQUENCE [LARGE SCALE GENOMIC DNA]</scope>
    <source>
        <strain evidence="1">LY-2023</strain>
        <tissue evidence="1">Leaf</tissue>
    </source>
</reference>
<sequence length="72" mass="8030">MGHSVYIDSNSSTVPSIASLHIHHPFIKDSLSLSLSLLNNKNSINCFIPFGIITRLCMRMIRSKLHCNCMGL</sequence>
<accession>A0AAN9PY91</accession>
<dbReference type="Proteomes" id="UP001359559">
    <property type="component" value="Unassembled WGS sequence"/>
</dbReference>
<evidence type="ECO:0000313" key="1">
    <source>
        <dbReference type="EMBL" id="KAK7316970.1"/>
    </source>
</evidence>
<proteinExistence type="predicted"/>